<name>A0A6J6Y7N0_9ZZZZ</name>
<dbReference type="SUPFAM" id="SSF53448">
    <property type="entry name" value="Nucleotide-diphospho-sugar transferases"/>
    <property type="match status" value="1"/>
</dbReference>
<dbReference type="InterPro" id="IPR023981">
    <property type="entry name" value="MftF"/>
</dbReference>
<organism evidence="3">
    <name type="scientific">freshwater metagenome</name>
    <dbReference type="NCBI Taxonomy" id="449393"/>
    <lineage>
        <taxon>unclassified sequences</taxon>
        <taxon>metagenomes</taxon>
        <taxon>ecological metagenomes</taxon>
    </lineage>
</organism>
<evidence type="ECO:0000256" key="1">
    <source>
        <dbReference type="SAM" id="Phobius"/>
    </source>
</evidence>
<dbReference type="GO" id="GO:0016740">
    <property type="term" value="F:transferase activity"/>
    <property type="evidence" value="ECO:0007669"/>
    <property type="project" value="InterPro"/>
</dbReference>
<dbReference type="PANTHER" id="PTHR43646">
    <property type="entry name" value="GLYCOSYLTRANSFERASE"/>
    <property type="match status" value="1"/>
</dbReference>
<keyword evidence="1" id="KW-0812">Transmembrane</keyword>
<dbReference type="InterPro" id="IPR029044">
    <property type="entry name" value="Nucleotide-diphossugar_trans"/>
</dbReference>
<reference evidence="3" key="1">
    <citation type="submission" date="2020-05" db="EMBL/GenBank/DDBJ databases">
        <authorList>
            <person name="Chiriac C."/>
            <person name="Salcher M."/>
            <person name="Ghai R."/>
            <person name="Kavagutti S V."/>
        </authorList>
    </citation>
    <scope>NUCLEOTIDE SEQUENCE</scope>
</reference>
<dbReference type="AlphaFoldDB" id="A0A6J6Y7N0"/>
<gene>
    <name evidence="3" type="ORF">UFOPK2992_01147</name>
</gene>
<proteinExistence type="predicted"/>
<evidence type="ECO:0000259" key="2">
    <source>
        <dbReference type="Pfam" id="PF00535"/>
    </source>
</evidence>
<feature type="domain" description="Glycosyltransferase 2-like" evidence="2">
    <location>
        <begin position="81"/>
        <end position="193"/>
    </location>
</feature>
<dbReference type="Gene3D" id="3.90.550.10">
    <property type="entry name" value="Spore Coat Polysaccharide Biosynthesis Protein SpsA, Chain A"/>
    <property type="match status" value="1"/>
</dbReference>
<keyword evidence="1" id="KW-0472">Membrane</keyword>
<dbReference type="Pfam" id="PF00535">
    <property type="entry name" value="Glycos_transf_2"/>
    <property type="match status" value="1"/>
</dbReference>
<feature type="transmembrane region" description="Helical" evidence="1">
    <location>
        <begin position="321"/>
        <end position="344"/>
    </location>
</feature>
<dbReference type="InterPro" id="IPR001173">
    <property type="entry name" value="Glyco_trans_2-like"/>
</dbReference>
<dbReference type="PANTHER" id="PTHR43646:SF6">
    <property type="entry name" value="PRE-MYCOFACTOCIN GLYCOSYLTRANSFERASE"/>
    <property type="match status" value="1"/>
</dbReference>
<evidence type="ECO:0000313" key="3">
    <source>
        <dbReference type="EMBL" id="CAB4803468.1"/>
    </source>
</evidence>
<keyword evidence="1" id="KW-1133">Transmembrane helix</keyword>
<dbReference type="NCBIfam" id="TIGR03965">
    <property type="entry name" value="mycofact_glyco"/>
    <property type="match status" value="1"/>
</dbReference>
<accession>A0A6J6Y7N0</accession>
<protein>
    <submittedName>
        <fullName evidence="3">Unannotated protein</fullName>
    </submittedName>
</protein>
<dbReference type="EMBL" id="CAFAAI010000198">
    <property type="protein sequence ID" value="CAB4803468.1"/>
    <property type="molecule type" value="Genomic_DNA"/>
</dbReference>
<sequence length="462" mass="49285">MRYKFDTSVRRAGDGTVLIGGSPLKLLRLTSKGGELLDSIERGEEVPSSAGNNTLINRLLDGGIVHPRPDHLPTSDALAVTVVIPAFNTPASDLNRLVQQCQTQAANGLAAVFIVDDASQPPLGDIWGATMIRRETNGGPGAARSTGLALVTTPLVAFIDADVDLGSDWLQPLLNHFADDRVALVAPRVASMPGVSLLEQYEMLHSPLDLGPNPARVRAGTRVSYVPSAALVCRVNALREVGGFDTAMRVGEDVDLVWRLDEAAYGVRFEPAVTVTHRPRSSLKAWAKQRFDYGTSAAPLARRHAGSLAPVRVSGWSAATWLAIATGFPIVGGLIAAATTAVLARKLRTIPDGTREAVRLAGLGHAFAGRSLASAVTRAWWPLAALVALVSKRTRYAVLAAALVPASFDWVNKRPSIGPLRYVALRLLDDMAYGAGLTTGALKERSPEALRPDFTSWPRNKK</sequence>